<keyword evidence="6" id="KW-1003">Cell membrane</keyword>
<keyword evidence="9 14" id="KW-1133">Transmembrane helix</keyword>
<evidence type="ECO:0000256" key="14">
    <source>
        <dbReference type="SAM" id="Phobius"/>
    </source>
</evidence>
<keyword evidence="12" id="KW-0066">ATP synthesis</keyword>
<dbReference type="EMBL" id="JBBPBM010000038">
    <property type="protein sequence ID" value="KAK8527588.1"/>
    <property type="molecule type" value="Genomic_DNA"/>
</dbReference>
<evidence type="ECO:0000256" key="12">
    <source>
        <dbReference type="ARBA" id="ARBA00023310"/>
    </source>
</evidence>
<evidence type="ECO:0000256" key="7">
    <source>
        <dbReference type="ARBA" id="ARBA00022692"/>
    </source>
</evidence>
<dbReference type="InterPro" id="IPR020781">
    <property type="entry name" value="ATPase_OSCP/d_CS"/>
</dbReference>
<evidence type="ECO:0000256" key="10">
    <source>
        <dbReference type="ARBA" id="ARBA00023065"/>
    </source>
</evidence>
<evidence type="ECO:0000256" key="6">
    <source>
        <dbReference type="ARBA" id="ARBA00022475"/>
    </source>
</evidence>
<evidence type="ECO:0000256" key="2">
    <source>
        <dbReference type="ARBA" id="ARBA00007046"/>
    </source>
</evidence>
<evidence type="ECO:0000256" key="5">
    <source>
        <dbReference type="ARBA" id="ARBA00022448"/>
    </source>
</evidence>
<dbReference type="Pfam" id="PF00213">
    <property type="entry name" value="OSCP"/>
    <property type="match status" value="1"/>
</dbReference>
<evidence type="ECO:0000256" key="3">
    <source>
        <dbReference type="ARBA" id="ARBA00007651"/>
    </source>
</evidence>
<comment type="similarity">
    <text evidence="3">Belongs to the Casparian strip membrane proteins (CASP) family.</text>
</comment>
<evidence type="ECO:0000256" key="13">
    <source>
        <dbReference type="SAM" id="MobiDB-lite"/>
    </source>
</evidence>
<dbReference type="Pfam" id="PF04535">
    <property type="entry name" value="CASP_dom"/>
    <property type="match status" value="1"/>
</dbReference>
<comment type="caution">
    <text evidence="16">The sequence shown here is derived from an EMBL/GenBank/DDBJ whole genome shotgun (WGS) entry which is preliminary data.</text>
</comment>
<organism evidence="16 17">
    <name type="scientific">Hibiscus sabdariffa</name>
    <name type="common">roselle</name>
    <dbReference type="NCBI Taxonomy" id="183260"/>
    <lineage>
        <taxon>Eukaryota</taxon>
        <taxon>Viridiplantae</taxon>
        <taxon>Streptophyta</taxon>
        <taxon>Embryophyta</taxon>
        <taxon>Tracheophyta</taxon>
        <taxon>Spermatophyta</taxon>
        <taxon>Magnoliopsida</taxon>
        <taxon>eudicotyledons</taxon>
        <taxon>Gunneridae</taxon>
        <taxon>Pentapetalae</taxon>
        <taxon>rosids</taxon>
        <taxon>malvids</taxon>
        <taxon>Malvales</taxon>
        <taxon>Malvaceae</taxon>
        <taxon>Malvoideae</taxon>
        <taxon>Hibiscus</taxon>
    </lineage>
</organism>
<comment type="similarity">
    <text evidence="2">Belongs to the ATPase delta chain family.</text>
</comment>
<evidence type="ECO:0000313" key="16">
    <source>
        <dbReference type="EMBL" id="KAK8527588.1"/>
    </source>
</evidence>
<comment type="subcellular location">
    <subcellularLocation>
        <location evidence="1">Cell membrane</location>
        <topology evidence="1">Multi-pass membrane protein</topology>
    </subcellularLocation>
</comment>
<dbReference type="PRINTS" id="PR00125">
    <property type="entry name" value="ATPASEDELTA"/>
</dbReference>
<dbReference type="InterPro" id="IPR026015">
    <property type="entry name" value="ATP_synth_OSCP/delta_N_sf"/>
</dbReference>
<keyword evidence="10" id="KW-0406">Ion transport</keyword>
<evidence type="ECO:0000313" key="17">
    <source>
        <dbReference type="Proteomes" id="UP001472677"/>
    </source>
</evidence>
<evidence type="ECO:0000256" key="4">
    <source>
        <dbReference type="ARBA" id="ARBA00011648"/>
    </source>
</evidence>
<feature type="transmembrane region" description="Helical" evidence="14">
    <location>
        <begin position="436"/>
        <end position="455"/>
    </location>
</feature>
<dbReference type="PANTHER" id="PTHR11910">
    <property type="entry name" value="ATP SYNTHASE DELTA CHAIN"/>
    <property type="match status" value="1"/>
</dbReference>
<dbReference type="Gene3D" id="1.10.520.20">
    <property type="entry name" value="N-terminal domain of the delta subunit of the F1F0-ATP synthase"/>
    <property type="match status" value="1"/>
</dbReference>
<feature type="transmembrane region" description="Helical" evidence="14">
    <location>
        <begin position="367"/>
        <end position="385"/>
    </location>
</feature>
<dbReference type="NCBIfam" id="TIGR01145">
    <property type="entry name" value="ATP_synt_delta"/>
    <property type="match status" value="1"/>
</dbReference>
<name>A0ABR2D1H6_9ROSI</name>
<accession>A0ABR2D1H6</accession>
<keyword evidence="5" id="KW-0813">Transport</keyword>
<feature type="transmembrane region" description="Helical" evidence="14">
    <location>
        <begin position="490"/>
        <end position="512"/>
    </location>
</feature>
<gene>
    <name evidence="16" type="ORF">V6N12_054794</name>
</gene>
<dbReference type="PROSITE" id="PS00389">
    <property type="entry name" value="ATPASE_DELTA"/>
    <property type="match status" value="1"/>
</dbReference>
<keyword evidence="8" id="KW-0375">Hydrogen ion transport</keyword>
<sequence length="531" mass="57316">MASLQQTSISLQSKLLPSSHLPRALPSLNLSFSATFPSLKLTTSRPLQGGARMSATAASSYATALADVAKSNNSLDTTSSDVEKVEKVFSDTQVLDFFANPTVDILKKRQVLDEIVKSSELQPHTANFLNILVDAKRIDLIKEIAKEFEMVYNKLTDTELAVVSSVVPLESQHLAQIAKQVQKLTGAKNVRIKTKIDPSLVAGFTIRYGNSGSKLIDMSVKKQLEEIAAQLEVGDIQLNVSHGIPLEGTLSGSCISHQMGLLVRFKPCACQNMIAVATRGSILDQSYQLLELTVRAGQSQKSVVPISHQAASSSSARATTTRKKKKQRIMEKGNGVATTRSPMDLMGSSRNGNEEEVSTSMRTAETMLRLVPVALGVAALVVMLKDSQSNEFGSVSYSDLGALRYLVHANGICAGYSLLSAIIVAMRRPSTMPRAWIFFLLDQILTYLILGAAAVSTEVLYLANKGDSAITWSAACGSFAGFCHKATTSVIITFVTVICYAVLSLLSSYRLFTKFDAPDTSKTIETTVFHG</sequence>
<reference evidence="16 17" key="1">
    <citation type="journal article" date="2024" name="G3 (Bethesda)">
        <title>Genome assembly of Hibiscus sabdariffa L. provides insights into metabolisms of medicinal natural products.</title>
        <authorList>
            <person name="Kim T."/>
        </authorList>
    </citation>
    <scope>NUCLEOTIDE SEQUENCE [LARGE SCALE GENOMIC DNA]</scope>
    <source>
        <strain evidence="16">TK-2024</strain>
        <tissue evidence="16">Old leaves</tissue>
    </source>
</reference>
<keyword evidence="11 14" id="KW-0472">Membrane</keyword>
<evidence type="ECO:0000256" key="9">
    <source>
        <dbReference type="ARBA" id="ARBA00022989"/>
    </source>
</evidence>
<dbReference type="SUPFAM" id="SSF47928">
    <property type="entry name" value="N-terminal domain of the delta subunit of the F1F0-ATP synthase"/>
    <property type="match status" value="1"/>
</dbReference>
<feature type="compositionally biased region" description="Low complexity" evidence="13">
    <location>
        <begin position="310"/>
        <end position="319"/>
    </location>
</feature>
<feature type="transmembrane region" description="Helical" evidence="14">
    <location>
        <begin position="405"/>
        <end position="424"/>
    </location>
</feature>
<keyword evidence="7 14" id="KW-0812">Transmembrane</keyword>
<feature type="region of interest" description="Disordered" evidence="13">
    <location>
        <begin position="305"/>
        <end position="355"/>
    </location>
</feature>
<comment type="subunit">
    <text evidence="4">F-type ATPases have 2 components, CF(1) - the catalytic core - and CF(0) - the membrane proton channel. CF(1) has five subunits: alpha(3), beta(3), gamma(1), delta(1), epsilon(1). CF(0) has three main subunits: a, b and c.</text>
</comment>
<dbReference type="Proteomes" id="UP001472677">
    <property type="component" value="Unassembled WGS sequence"/>
</dbReference>
<evidence type="ECO:0000256" key="1">
    <source>
        <dbReference type="ARBA" id="ARBA00004651"/>
    </source>
</evidence>
<proteinExistence type="inferred from homology"/>
<feature type="domain" description="Casparian strip membrane protein" evidence="15">
    <location>
        <begin position="359"/>
        <end position="499"/>
    </location>
</feature>
<dbReference type="NCBIfam" id="TIGR01569">
    <property type="entry name" value="A_tha_TIGR01569"/>
    <property type="match status" value="1"/>
</dbReference>
<dbReference type="InterPro" id="IPR000711">
    <property type="entry name" value="ATPase_OSCP/dsu"/>
</dbReference>
<protein>
    <recommendedName>
        <fullName evidence="15">Casparian strip membrane protein domain-containing protein</fullName>
    </recommendedName>
</protein>
<evidence type="ECO:0000256" key="8">
    <source>
        <dbReference type="ARBA" id="ARBA00022781"/>
    </source>
</evidence>
<dbReference type="InterPro" id="IPR006702">
    <property type="entry name" value="CASP_dom"/>
</dbReference>
<keyword evidence="17" id="KW-1185">Reference proteome</keyword>
<evidence type="ECO:0000259" key="15">
    <source>
        <dbReference type="Pfam" id="PF04535"/>
    </source>
</evidence>
<dbReference type="HAMAP" id="MF_01416">
    <property type="entry name" value="ATP_synth_delta_bact"/>
    <property type="match status" value="1"/>
</dbReference>
<evidence type="ECO:0000256" key="11">
    <source>
        <dbReference type="ARBA" id="ARBA00023136"/>
    </source>
</evidence>
<dbReference type="InterPro" id="IPR006459">
    <property type="entry name" value="CASP/CASPL"/>
</dbReference>